<dbReference type="Proteomes" id="UP001515641">
    <property type="component" value="Unassembled WGS sequence"/>
</dbReference>
<gene>
    <name evidence="1" type="ORF">HA052_04280</name>
</gene>
<comment type="caution">
    <text evidence="1">The sequence shown here is derived from an EMBL/GenBank/DDBJ whole genome shotgun (WGS) entry which is preliminary data.</text>
</comment>
<protein>
    <submittedName>
        <fullName evidence="1">Uncharacterized protein</fullName>
    </submittedName>
</protein>
<dbReference type="RefSeq" id="WP_166450924.1">
    <property type="nucleotide sequence ID" value="NZ_JAAOMA010000004.1"/>
</dbReference>
<evidence type="ECO:0000313" key="1">
    <source>
        <dbReference type="EMBL" id="NHR04407.1"/>
    </source>
</evidence>
<keyword evidence="2" id="KW-1185">Reference proteome</keyword>
<name>A0ABX0L440_9NEIS</name>
<organism evidence="1 2">
    <name type="scientific">Chromobacterium fluminis</name>
    <dbReference type="NCBI Taxonomy" id="3044269"/>
    <lineage>
        <taxon>Bacteria</taxon>
        <taxon>Pseudomonadati</taxon>
        <taxon>Pseudomonadota</taxon>
        <taxon>Betaproteobacteria</taxon>
        <taxon>Neisseriales</taxon>
        <taxon>Chromobacteriaceae</taxon>
        <taxon>Chromobacterium</taxon>
    </lineage>
</organism>
<reference evidence="1 2" key="1">
    <citation type="submission" date="2020-03" db="EMBL/GenBank/DDBJ databases">
        <title>Draft genome sequence of environmentally isolated cultures.</title>
        <authorList>
            <person name="Wilson H.S."/>
            <person name="De Leon M.E."/>
        </authorList>
    </citation>
    <scope>NUCLEOTIDE SEQUENCE [LARGE SCALE GENOMIC DNA]</scope>
    <source>
        <strain evidence="1 2">HSC-31F16</strain>
    </source>
</reference>
<evidence type="ECO:0000313" key="2">
    <source>
        <dbReference type="Proteomes" id="UP001515641"/>
    </source>
</evidence>
<dbReference type="EMBL" id="JAAOMA010000004">
    <property type="protein sequence ID" value="NHR04407.1"/>
    <property type="molecule type" value="Genomic_DNA"/>
</dbReference>
<proteinExistence type="predicted"/>
<sequence>MIETWAQYTCDGCGVTEYTGAANETRKQVRAELRKYGWRAYGRLDYCRECVKKGNARKRITDMNH</sequence>
<accession>A0ABX0L440</accession>